<evidence type="ECO:0000256" key="3">
    <source>
        <dbReference type="PROSITE-ProRule" id="PRU00175"/>
    </source>
</evidence>
<evidence type="ECO:0000313" key="6">
    <source>
        <dbReference type="Proteomes" id="UP000001819"/>
    </source>
</evidence>
<dbReference type="SUPFAM" id="SSF57850">
    <property type="entry name" value="RING/U-box"/>
    <property type="match status" value="1"/>
</dbReference>
<protein>
    <submittedName>
        <fullName evidence="7">E3 ubiquitin-protein ligase rnf8-B-like</fullName>
    </submittedName>
</protein>
<dbReference type="InterPro" id="IPR013083">
    <property type="entry name" value="Znf_RING/FYVE/PHD"/>
</dbReference>
<keyword evidence="2" id="KW-0862">Zinc</keyword>
<gene>
    <name evidence="7" type="primary">LOC6903166</name>
</gene>
<dbReference type="ExpressionAtlas" id="A0A6I8UYH3">
    <property type="expression patterns" value="baseline"/>
</dbReference>
<proteinExistence type="predicted"/>
<dbReference type="GO" id="GO:0008270">
    <property type="term" value="F:zinc ion binding"/>
    <property type="evidence" value="ECO:0007669"/>
    <property type="project" value="UniProtKB-KW"/>
</dbReference>
<accession>A0A6I8UYH3</accession>
<dbReference type="InterPro" id="IPR037381">
    <property type="entry name" value="RFWD3"/>
</dbReference>
<keyword evidence="6" id="KW-1185">Reference proteome</keyword>
<evidence type="ECO:0000256" key="1">
    <source>
        <dbReference type="ARBA" id="ARBA00022771"/>
    </source>
</evidence>
<dbReference type="GO" id="GO:0005634">
    <property type="term" value="C:nucleus"/>
    <property type="evidence" value="ECO:0007669"/>
    <property type="project" value="InterPro"/>
</dbReference>
<dbReference type="KEGG" id="dpo:6903166"/>
<dbReference type="Pfam" id="PF13639">
    <property type="entry name" value="zf-RING_2"/>
    <property type="match status" value="1"/>
</dbReference>
<dbReference type="GO" id="GO:0004842">
    <property type="term" value="F:ubiquitin-protein transferase activity"/>
    <property type="evidence" value="ECO:0007669"/>
    <property type="project" value="InterPro"/>
</dbReference>
<organism evidence="6 7">
    <name type="scientific">Drosophila pseudoobscura pseudoobscura</name>
    <name type="common">Fruit fly</name>
    <dbReference type="NCBI Taxonomy" id="46245"/>
    <lineage>
        <taxon>Eukaryota</taxon>
        <taxon>Metazoa</taxon>
        <taxon>Ecdysozoa</taxon>
        <taxon>Arthropoda</taxon>
        <taxon>Hexapoda</taxon>
        <taxon>Insecta</taxon>
        <taxon>Pterygota</taxon>
        <taxon>Neoptera</taxon>
        <taxon>Endopterygota</taxon>
        <taxon>Diptera</taxon>
        <taxon>Brachycera</taxon>
        <taxon>Muscomorpha</taxon>
        <taxon>Ephydroidea</taxon>
        <taxon>Drosophilidae</taxon>
        <taxon>Drosophila</taxon>
        <taxon>Sophophora</taxon>
    </lineage>
</organism>
<evidence type="ECO:0000259" key="5">
    <source>
        <dbReference type="PROSITE" id="PS50089"/>
    </source>
</evidence>
<feature type="coiled-coil region" evidence="4">
    <location>
        <begin position="103"/>
        <end position="169"/>
    </location>
</feature>
<feature type="domain" description="RING-type" evidence="5">
    <location>
        <begin position="175"/>
        <end position="218"/>
    </location>
</feature>
<dbReference type="PROSITE" id="PS50089">
    <property type="entry name" value="ZF_RING_2"/>
    <property type="match status" value="1"/>
</dbReference>
<dbReference type="Proteomes" id="UP000001819">
    <property type="component" value="Chromosome 4"/>
</dbReference>
<evidence type="ECO:0000256" key="4">
    <source>
        <dbReference type="SAM" id="Coils"/>
    </source>
</evidence>
<dbReference type="GO" id="GO:0036297">
    <property type="term" value="P:interstrand cross-link repair"/>
    <property type="evidence" value="ECO:0007669"/>
    <property type="project" value="InterPro"/>
</dbReference>
<dbReference type="GO" id="GO:0016567">
    <property type="term" value="P:protein ubiquitination"/>
    <property type="evidence" value="ECO:0007669"/>
    <property type="project" value="InterPro"/>
</dbReference>
<dbReference type="AlphaFoldDB" id="A0A6I8UYH3"/>
<dbReference type="FunCoup" id="A0A6I8UYH3">
    <property type="interactions" value="9"/>
</dbReference>
<reference evidence="7" key="1">
    <citation type="submission" date="2025-08" db="UniProtKB">
        <authorList>
            <consortium name="RefSeq"/>
        </authorList>
    </citation>
    <scope>IDENTIFICATION</scope>
    <source>
        <strain evidence="7">MV-25-SWS-2005</strain>
        <tissue evidence="7">Whole body</tissue>
    </source>
</reference>
<evidence type="ECO:0000313" key="7">
    <source>
        <dbReference type="RefSeq" id="XP_002132866.2"/>
    </source>
</evidence>
<keyword evidence="4" id="KW-0175">Coiled coil</keyword>
<dbReference type="InterPro" id="IPR001841">
    <property type="entry name" value="Znf_RING"/>
</dbReference>
<sequence>MAEEIIMPMHDQLEDSFLANPEKYNGDENKCDGKHSNVLMHLKAVKKECGILKKKVTRMARVNNDLRNKIPENLREDFEKQTYKVQFVQLQKDQLATERDGLLLQLEHEMDKYASVLRKLDEQNKTMEEIKNEFLREVSERKKLRAEALSALKEQEKNHSLEMDKLNQTILEYTCSICLSPWDTFGEHRLASLACGHLFGDDCIKICLSRAGECPTCRRSAHTGDLRYICDRYHSL</sequence>
<dbReference type="Gene3D" id="3.30.40.10">
    <property type="entry name" value="Zinc/RING finger domain, C3HC4 (zinc finger)"/>
    <property type="match status" value="1"/>
</dbReference>
<evidence type="ECO:0000256" key="2">
    <source>
        <dbReference type="ARBA" id="ARBA00022833"/>
    </source>
</evidence>
<dbReference type="RefSeq" id="XP_002132866.2">
    <property type="nucleotide sequence ID" value="XM_002132830.2"/>
</dbReference>
<keyword evidence="1 3" id="KW-0863">Zinc-finger</keyword>
<dbReference type="InParanoid" id="A0A6I8UYH3"/>
<dbReference type="PANTHER" id="PTHR16047:SF7">
    <property type="entry name" value="E3 UBIQUITIN-PROTEIN LIGASE RFWD3"/>
    <property type="match status" value="1"/>
</dbReference>
<keyword evidence="1 3" id="KW-0479">Metal-binding</keyword>
<dbReference type="PANTHER" id="PTHR16047">
    <property type="entry name" value="RFWD3 PROTEIN"/>
    <property type="match status" value="1"/>
</dbReference>
<name>A0A6I8UYH3_DROPS</name>